<sequence length="331" mass="35824">MAAPPRPAYPDPQGTGLRWRALTPADTEAWYGLVRRMAEADRPVWSETREDLAEYLASPDNDPALTTLAGFDGGGTLRAAGRVAAGPGSAVAHTWGGVDPLWRRRGTGSAVYAWQRECQRRRFAAAGTAGGVLRTLAEERNAGHNALLRSAGAAVVRYFTEMTRPLTGPVPDLPLPAGYSFATLDPEDSEPVRLAHNEAFAGHWGSEPRDRRRWAVTGRQPQLKPEWSMSVVETATGRTAAYQLASFDPEYRLQSGYDEGFTDLLGVRPGWRGRGLAQPLLAEAMRRFKAGGMAHAGLGVDTANASGALALYLRMGYAPTVRNLAWDLPLT</sequence>
<organism evidence="4 5">
    <name type="scientific">Arthrobacter deserti</name>
    <dbReference type="NCBI Taxonomy" id="1742687"/>
    <lineage>
        <taxon>Bacteria</taxon>
        <taxon>Bacillati</taxon>
        <taxon>Actinomycetota</taxon>
        <taxon>Actinomycetes</taxon>
        <taxon>Micrococcales</taxon>
        <taxon>Micrococcaceae</taxon>
        <taxon>Arthrobacter</taxon>
    </lineage>
</organism>
<keyword evidence="1" id="KW-0808">Transferase</keyword>
<dbReference type="PANTHER" id="PTHR43420:SF47">
    <property type="entry name" value="N-ACETYLTRANSFERASE DOMAIN-CONTAINING PROTEIN"/>
    <property type="match status" value="1"/>
</dbReference>
<gene>
    <name evidence="4" type="ORF">HER39_03990</name>
</gene>
<protein>
    <submittedName>
        <fullName evidence="4">GNAT family N-acetyltransferase</fullName>
    </submittedName>
</protein>
<dbReference type="PROSITE" id="PS51186">
    <property type="entry name" value="GNAT"/>
    <property type="match status" value="1"/>
</dbReference>
<dbReference type="InterPro" id="IPR050680">
    <property type="entry name" value="YpeA/RimI_acetyltransf"/>
</dbReference>
<keyword evidence="5" id="KW-1185">Reference proteome</keyword>
<feature type="domain" description="N-acetyltransferase" evidence="3">
    <location>
        <begin position="179"/>
        <end position="331"/>
    </location>
</feature>
<accession>A0ABX1JK99</accession>
<name>A0ABX1JK99_9MICC</name>
<dbReference type="SUPFAM" id="SSF55729">
    <property type="entry name" value="Acyl-CoA N-acyltransferases (Nat)"/>
    <property type="match status" value="2"/>
</dbReference>
<evidence type="ECO:0000256" key="2">
    <source>
        <dbReference type="ARBA" id="ARBA00023315"/>
    </source>
</evidence>
<dbReference type="CDD" id="cd04301">
    <property type="entry name" value="NAT_SF"/>
    <property type="match status" value="1"/>
</dbReference>
<dbReference type="PANTHER" id="PTHR43420">
    <property type="entry name" value="ACETYLTRANSFERASE"/>
    <property type="match status" value="1"/>
</dbReference>
<evidence type="ECO:0000259" key="3">
    <source>
        <dbReference type="PROSITE" id="PS51186"/>
    </source>
</evidence>
<evidence type="ECO:0000256" key="1">
    <source>
        <dbReference type="ARBA" id="ARBA00022679"/>
    </source>
</evidence>
<proteinExistence type="predicted"/>
<dbReference type="InterPro" id="IPR016181">
    <property type="entry name" value="Acyl_CoA_acyltransferase"/>
</dbReference>
<dbReference type="InterPro" id="IPR000182">
    <property type="entry name" value="GNAT_dom"/>
</dbReference>
<keyword evidence="2" id="KW-0012">Acyltransferase</keyword>
<comment type="caution">
    <text evidence="4">The sequence shown here is derived from an EMBL/GenBank/DDBJ whole genome shotgun (WGS) entry which is preliminary data.</text>
</comment>
<dbReference type="Proteomes" id="UP000523795">
    <property type="component" value="Unassembled WGS sequence"/>
</dbReference>
<dbReference type="Pfam" id="PF00583">
    <property type="entry name" value="Acetyltransf_1"/>
    <property type="match status" value="1"/>
</dbReference>
<dbReference type="Gene3D" id="3.40.630.30">
    <property type="match status" value="1"/>
</dbReference>
<reference evidence="4 5" key="1">
    <citation type="submission" date="2020-04" db="EMBL/GenBank/DDBJ databases">
        <authorList>
            <person name="Liu S."/>
        </authorList>
    </citation>
    <scope>NUCLEOTIDE SEQUENCE [LARGE SCALE GENOMIC DNA]</scope>
    <source>
        <strain evidence="4 5">CGMCC 1.15091</strain>
    </source>
</reference>
<evidence type="ECO:0000313" key="5">
    <source>
        <dbReference type="Proteomes" id="UP000523795"/>
    </source>
</evidence>
<dbReference type="EMBL" id="JAAZSR010000035">
    <property type="protein sequence ID" value="NKX49747.1"/>
    <property type="molecule type" value="Genomic_DNA"/>
</dbReference>
<evidence type="ECO:0000313" key="4">
    <source>
        <dbReference type="EMBL" id="NKX49747.1"/>
    </source>
</evidence>